<dbReference type="Proteomes" id="UP001244207">
    <property type="component" value="Unassembled WGS sequence"/>
</dbReference>
<accession>A0AAD8UKE1</accession>
<feature type="region of interest" description="Disordered" evidence="1">
    <location>
        <begin position="110"/>
        <end position="132"/>
    </location>
</feature>
<dbReference type="GeneID" id="85392170"/>
<evidence type="ECO:0000256" key="1">
    <source>
        <dbReference type="SAM" id="MobiDB-lite"/>
    </source>
</evidence>
<sequence length="215" mass="24778">MCTLFVPLCRITRVYLTSLPYFLDLPCLALPKPKCPFSISYETPFTALIRSFRSCLAFFTCTLVHVLSAIDCRRRSRSWKEEQETGHSELMPASPFQKIRYRNGQAMLTPSGAGPHESEEWRGRTRHGHSAPGKSRHRRFRCWCFFLARRKLLLIKVLHLSLPHLGQFRFHAASPALGKVRCHNVPYSKGRYGYLSGYQVIQVLQRFGLSLFVSD</sequence>
<proteinExistence type="predicted"/>
<dbReference type="AlphaFoldDB" id="A0AAD8UKE1"/>
<organism evidence="2 3">
    <name type="scientific">Glomerella acutata</name>
    <name type="common">Colletotrichum acutatum</name>
    <dbReference type="NCBI Taxonomy" id="27357"/>
    <lineage>
        <taxon>Eukaryota</taxon>
        <taxon>Fungi</taxon>
        <taxon>Dikarya</taxon>
        <taxon>Ascomycota</taxon>
        <taxon>Pezizomycotina</taxon>
        <taxon>Sordariomycetes</taxon>
        <taxon>Hypocreomycetidae</taxon>
        <taxon>Glomerellales</taxon>
        <taxon>Glomerellaceae</taxon>
        <taxon>Colletotrichum</taxon>
        <taxon>Colletotrichum acutatum species complex</taxon>
    </lineage>
</organism>
<evidence type="ECO:0000313" key="2">
    <source>
        <dbReference type="EMBL" id="KAK1724848.1"/>
    </source>
</evidence>
<keyword evidence="3" id="KW-1185">Reference proteome</keyword>
<name>A0AAD8UKE1_GLOAC</name>
<dbReference type="RefSeq" id="XP_060364903.1">
    <property type="nucleotide sequence ID" value="XM_060508271.1"/>
</dbReference>
<comment type="caution">
    <text evidence="2">The sequence shown here is derived from an EMBL/GenBank/DDBJ whole genome shotgun (WGS) entry which is preliminary data.</text>
</comment>
<protein>
    <submittedName>
        <fullName evidence="2">Uncharacterized protein</fullName>
    </submittedName>
</protein>
<gene>
    <name evidence="2" type="ORF">BDZ83DRAFT_621501</name>
</gene>
<reference evidence="2" key="1">
    <citation type="submission" date="2021-12" db="EMBL/GenBank/DDBJ databases">
        <title>Comparative genomics, transcriptomics and evolutionary studies reveal genomic signatures of adaptation to plant cell wall in hemibiotrophic fungi.</title>
        <authorList>
            <consortium name="DOE Joint Genome Institute"/>
            <person name="Baroncelli R."/>
            <person name="Diaz J.F."/>
            <person name="Benocci T."/>
            <person name="Peng M."/>
            <person name="Battaglia E."/>
            <person name="Haridas S."/>
            <person name="Andreopoulos W."/>
            <person name="Labutti K."/>
            <person name="Pangilinan J."/>
            <person name="Floch G.L."/>
            <person name="Makela M.R."/>
            <person name="Henrissat B."/>
            <person name="Grigoriev I.V."/>
            <person name="Crouch J.A."/>
            <person name="De Vries R.P."/>
            <person name="Sukno S.A."/>
            <person name="Thon M.R."/>
        </authorList>
    </citation>
    <scope>NUCLEOTIDE SEQUENCE</scope>
    <source>
        <strain evidence="2">CBS 112980</strain>
    </source>
</reference>
<evidence type="ECO:0000313" key="3">
    <source>
        <dbReference type="Proteomes" id="UP001244207"/>
    </source>
</evidence>
<dbReference type="EMBL" id="JAHMHS010000047">
    <property type="protein sequence ID" value="KAK1724848.1"/>
    <property type="molecule type" value="Genomic_DNA"/>
</dbReference>